<sequence length="53" mass="5935">MNLPRRAHVFPPRPATTCAGEQTMADKDVEQTDERGYLPGPWRADLGTWGLSH</sequence>
<dbReference type="EMBL" id="BBNO01000008">
    <property type="protein sequence ID" value="GAO11559.1"/>
    <property type="molecule type" value="Genomic_DNA"/>
</dbReference>
<gene>
    <name evidence="1" type="ORF">TPA0598_08_04700</name>
</gene>
<reference evidence="2" key="1">
    <citation type="submission" date="2014-09" db="EMBL/GenBank/DDBJ databases">
        <title>Whole genome shotgun sequence of Streptomyces sp. NBRC 110027.</title>
        <authorList>
            <person name="Komaki H."/>
            <person name="Ichikawa N."/>
            <person name="Katano-Makiyama Y."/>
            <person name="Hosoyama A."/>
            <person name="Hashimoto M."/>
            <person name="Uohara A."/>
            <person name="Kitahashi Y."/>
            <person name="Ohji S."/>
            <person name="Kimura A."/>
            <person name="Yamazoe A."/>
            <person name="Igarashi Y."/>
            <person name="Fujita N."/>
        </authorList>
    </citation>
    <scope>NUCLEOTIDE SEQUENCE [LARGE SCALE GENOMIC DNA]</scope>
    <source>
        <strain evidence="2">NBRC 110027</strain>
    </source>
</reference>
<organism evidence="1 2">
    <name type="scientific">Streptomyces lydicamycinicus</name>
    <dbReference type="NCBI Taxonomy" id="1546107"/>
    <lineage>
        <taxon>Bacteria</taxon>
        <taxon>Bacillati</taxon>
        <taxon>Actinomycetota</taxon>
        <taxon>Actinomycetes</taxon>
        <taxon>Kitasatosporales</taxon>
        <taxon>Streptomycetaceae</taxon>
        <taxon>Streptomyces</taxon>
    </lineage>
</organism>
<evidence type="ECO:0000313" key="1">
    <source>
        <dbReference type="EMBL" id="GAO11559.1"/>
    </source>
</evidence>
<name>A0A0P4RFG6_9ACTN</name>
<evidence type="ECO:0000313" key="2">
    <source>
        <dbReference type="Proteomes" id="UP000048965"/>
    </source>
</evidence>
<protein>
    <submittedName>
        <fullName evidence="1">Uncharacterized protein</fullName>
    </submittedName>
</protein>
<accession>A0A0P4RFG6</accession>
<reference evidence="1 2" key="2">
    <citation type="journal article" date="2015" name="Stand. Genomic Sci.">
        <title>Draft genome sequence of marine-derived Streptomyces sp. TP-A0598, a producer of anti-MRSA antibiotic lydicamycins.</title>
        <authorList>
            <person name="Komaki H."/>
            <person name="Ichikawa N."/>
            <person name="Hosoyama A."/>
            <person name="Fujita N."/>
            <person name="Igarashi Y."/>
        </authorList>
    </citation>
    <scope>NUCLEOTIDE SEQUENCE [LARGE SCALE GENOMIC DNA]</scope>
    <source>
        <strain evidence="1 2">NBRC 110027</strain>
    </source>
</reference>
<proteinExistence type="predicted"/>
<dbReference type="AlphaFoldDB" id="A0A0P4RFG6"/>
<comment type="caution">
    <text evidence="1">The sequence shown here is derived from an EMBL/GenBank/DDBJ whole genome shotgun (WGS) entry which is preliminary data.</text>
</comment>
<keyword evidence="2" id="KW-1185">Reference proteome</keyword>
<dbReference type="Proteomes" id="UP000048965">
    <property type="component" value="Unassembled WGS sequence"/>
</dbReference>